<dbReference type="PANTHER" id="PTHR33104:SF2">
    <property type="entry name" value="CXC3 LIKE CYSTEINE CLUSTER DOMAIN-CONTAINING PROTEIN"/>
    <property type="match status" value="1"/>
</dbReference>
<protein>
    <recommendedName>
        <fullName evidence="3">CxC3 like cysteine cluster domain-containing protein</fullName>
    </recommendedName>
</protein>
<dbReference type="InterPro" id="IPR040521">
    <property type="entry name" value="KDZ"/>
</dbReference>
<dbReference type="Pfam" id="PF18758">
    <property type="entry name" value="KDZ"/>
    <property type="match status" value="1"/>
</dbReference>
<dbReference type="PANTHER" id="PTHR33104">
    <property type="entry name" value="SI:DKEY-29D5.2"/>
    <property type="match status" value="1"/>
</dbReference>
<evidence type="ECO:0000256" key="2">
    <source>
        <dbReference type="SAM" id="MobiDB-lite"/>
    </source>
</evidence>
<reference evidence="4 5" key="1">
    <citation type="submission" date="2024-09" db="EMBL/GenBank/DDBJ databases">
        <title>A chromosome-level genome assembly of Gray's grenadier anchovy, Coilia grayii.</title>
        <authorList>
            <person name="Fu Z."/>
        </authorList>
    </citation>
    <scope>NUCLEOTIDE SEQUENCE [LARGE SCALE GENOMIC DNA]</scope>
    <source>
        <strain evidence="4">G4</strain>
        <tissue evidence="4">Muscle</tissue>
    </source>
</reference>
<keyword evidence="1" id="KW-0175">Coiled coil</keyword>
<feature type="region of interest" description="Disordered" evidence="2">
    <location>
        <begin position="782"/>
        <end position="809"/>
    </location>
</feature>
<evidence type="ECO:0000256" key="1">
    <source>
        <dbReference type="SAM" id="Coils"/>
    </source>
</evidence>
<keyword evidence="5" id="KW-1185">Reference proteome</keyword>
<name>A0ABD1IUR5_9TELE</name>
<comment type="caution">
    <text evidence="4">The sequence shown here is derived from an EMBL/GenBank/DDBJ whole genome shotgun (WGS) entry which is preliminary data.</text>
</comment>
<dbReference type="InterPro" id="IPR040564">
    <property type="entry name" value="CxC3-like"/>
</dbReference>
<feature type="compositionally biased region" description="Acidic residues" evidence="2">
    <location>
        <begin position="787"/>
        <end position="809"/>
    </location>
</feature>
<dbReference type="AlphaFoldDB" id="A0ABD1IUR5"/>
<dbReference type="Proteomes" id="UP001591681">
    <property type="component" value="Unassembled WGS sequence"/>
</dbReference>
<accession>A0ABD1IUR5</accession>
<evidence type="ECO:0000313" key="4">
    <source>
        <dbReference type="EMBL" id="KAL2078701.1"/>
    </source>
</evidence>
<dbReference type="CDD" id="cd19757">
    <property type="entry name" value="Bbox1"/>
    <property type="match status" value="1"/>
</dbReference>
<gene>
    <name evidence="4" type="ORF">ACEWY4_026386</name>
</gene>
<evidence type="ECO:0000313" key="5">
    <source>
        <dbReference type="Proteomes" id="UP001591681"/>
    </source>
</evidence>
<organism evidence="4 5">
    <name type="scientific">Coilia grayii</name>
    <name type="common">Gray's grenadier anchovy</name>
    <dbReference type="NCBI Taxonomy" id="363190"/>
    <lineage>
        <taxon>Eukaryota</taxon>
        <taxon>Metazoa</taxon>
        <taxon>Chordata</taxon>
        <taxon>Craniata</taxon>
        <taxon>Vertebrata</taxon>
        <taxon>Euteleostomi</taxon>
        <taxon>Actinopterygii</taxon>
        <taxon>Neopterygii</taxon>
        <taxon>Teleostei</taxon>
        <taxon>Clupei</taxon>
        <taxon>Clupeiformes</taxon>
        <taxon>Clupeoidei</taxon>
        <taxon>Engraulidae</taxon>
        <taxon>Coilinae</taxon>
        <taxon>Coilia</taxon>
    </lineage>
</organism>
<feature type="coiled-coil region" evidence="1">
    <location>
        <begin position="546"/>
        <end position="573"/>
    </location>
</feature>
<proteinExistence type="predicted"/>
<sequence length="809" mass="91058">MPKNQKLRESVKHVNPVLTIDTDNSEEGLVKPDRETLMASLRGILADAGIDTDTPAPASASQSWKQRKEVAEDHWRRAREAMTAYLLSAQKTPMAMCQICHTHEAVIRCTDCLSQVVCGECDKVVHNSHPLHNRESFFDGFFKPICPTIGVKRMEDGSYTHDHQDRLLPMMVPDICACQAGYAVQPGKPIILIGMNGKYHLSLPSLQCNICHVTWNPGLSHLVASGYWPATPKHETVFEIGLFSSYGKLKLRAPGLSRQAFLGMLEDRTLAFGRTGSISGDAFQKAFLEWQYATYVKEGLTGENDFKCHACSPSMHGISVDGNRKLYRFKNATSMDKGLFSDIFIAKDEDVSGFVDHVHGKHRHIPGKGACGSSSFGAAKEVSTKSSSKIDEEGLEIAVCRHGVLTAALNMFRGEIFAYPLFLQNKVSGQGTVTFFCSDVACRYWPYLQRVASVCPELKHLLGMHPLLSVMHAKAHEWTCEVKWSGRNQPGAGLTIGEEVEQVNAYLSRAGVCTKYMSKATRNDMLTVLAMEWNKRKMKNLEKYLAQRHVKTTKRIEEECKNLEQMKAQLGVDEHTLREWAKHVQEWVSVMADNRSCLEKKIQGLHLSLRRRHYDLYHKLDSSKKRHRARKAIRSEKASLEKAIGAYNQQHPSCALPAADDLLQQDHFLWPWDYTDGTTINAQKKSAFEQIMLLDRLKEEEQVLLTEMKRHWQSLQSKAVYLQDLSTSLQNGSTTLQINEESIGGLLCYIKRTQNDLKAKKQHTKAMYEQFVLGLCGDVEDVIHEDSSDDDDDDDGSDSSTDDEVDGQN</sequence>
<evidence type="ECO:0000259" key="3">
    <source>
        <dbReference type="Pfam" id="PF18804"/>
    </source>
</evidence>
<dbReference type="EMBL" id="JBHFQA010000023">
    <property type="protein sequence ID" value="KAL2078701.1"/>
    <property type="molecule type" value="Genomic_DNA"/>
</dbReference>
<feature type="domain" description="CxC3 like cysteine cluster" evidence="3">
    <location>
        <begin position="168"/>
        <end position="267"/>
    </location>
</feature>
<dbReference type="Pfam" id="PF18804">
    <property type="entry name" value="CxC3"/>
    <property type="match status" value="1"/>
</dbReference>